<keyword evidence="2" id="KW-0813">Transport</keyword>
<keyword evidence="3" id="KW-0732">Signal</keyword>
<evidence type="ECO:0000313" key="7">
    <source>
        <dbReference type="Proteomes" id="UP001166304"/>
    </source>
</evidence>
<evidence type="ECO:0000256" key="4">
    <source>
        <dbReference type="SAM" id="MobiDB-lite"/>
    </source>
</evidence>
<keyword evidence="7" id="KW-1185">Reference proteome</keyword>
<dbReference type="PANTHER" id="PTHR30532:SF1">
    <property type="entry name" value="IRON(3+)-HYDROXAMATE-BINDING PROTEIN FHUD"/>
    <property type="match status" value="1"/>
</dbReference>
<dbReference type="AlphaFoldDB" id="A0AA41G337"/>
<dbReference type="PROSITE" id="PS51318">
    <property type="entry name" value="TAT"/>
    <property type="match status" value="1"/>
</dbReference>
<sequence length="414" mass="46167">MPDDSSGHEVPTRRDFVRYGGAVVGGGLLAGCAGQSDSGSTSTETTGGEIETATPLSEDESYAVTMSPVGTVEFEQVPENILPYFPISAGTTVALGHGESINAIGYDKELFGNTVDYYYDRLESVSFEWEELARVTQSDTPNSIDEEVLYELDSDVHFLDPAVLRSSNYGWDQADIEAIASDVGPWFGNYYSRTNGQPPASYRESYEYYSLWEYIGKIASVLRETERYRAFKSIRDDLVSRILSRLPPEPERPSVAIVAYANETFWPYDFTQDGYIWGHVRPMGVENAFETVQGGPGSDGSYDIEGIAEASPDVILRYWGTALGETFVERRAKLLDRPLAEEIPALDDERYYPSGHGMQGPVMNLFNLEMTAKQLYPEQFGEWPAYTEESYPEIPDGEQLFDRQRVAAIINGDI</sequence>
<dbReference type="InterPro" id="IPR002491">
    <property type="entry name" value="ABC_transptr_periplasmic_BD"/>
</dbReference>
<dbReference type="SUPFAM" id="SSF53807">
    <property type="entry name" value="Helical backbone' metal receptor"/>
    <property type="match status" value="1"/>
</dbReference>
<dbReference type="PANTHER" id="PTHR30532">
    <property type="entry name" value="IRON III DICITRATE-BINDING PERIPLASMIC PROTEIN"/>
    <property type="match status" value="1"/>
</dbReference>
<evidence type="ECO:0000256" key="3">
    <source>
        <dbReference type="ARBA" id="ARBA00022729"/>
    </source>
</evidence>
<proteinExistence type="predicted"/>
<protein>
    <submittedName>
        <fullName evidence="6">ABC transporter substrate-binding protein</fullName>
    </submittedName>
</protein>
<feature type="domain" description="Fe/B12 periplasmic-binding" evidence="5">
    <location>
        <begin position="130"/>
        <end position="348"/>
    </location>
</feature>
<comment type="subcellular location">
    <subcellularLocation>
        <location evidence="1">Cell envelope</location>
    </subcellularLocation>
</comment>
<dbReference type="RefSeq" id="WP_174242983.1">
    <property type="nucleotide sequence ID" value="NZ_JAHQXE010000004.1"/>
</dbReference>
<evidence type="ECO:0000256" key="1">
    <source>
        <dbReference type="ARBA" id="ARBA00004196"/>
    </source>
</evidence>
<dbReference type="EMBL" id="JAHQXE010000004">
    <property type="protein sequence ID" value="MBV0902641.1"/>
    <property type="molecule type" value="Genomic_DNA"/>
</dbReference>
<dbReference type="InterPro" id="IPR051313">
    <property type="entry name" value="Bact_iron-sidero_bind"/>
</dbReference>
<dbReference type="Pfam" id="PF01497">
    <property type="entry name" value="Peripla_BP_2"/>
    <property type="match status" value="1"/>
</dbReference>
<evidence type="ECO:0000259" key="5">
    <source>
        <dbReference type="Pfam" id="PF01497"/>
    </source>
</evidence>
<gene>
    <name evidence="6" type="ORF">KTS37_12680</name>
</gene>
<comment type="caution">
    <text evidence="6">The sequence shown here is derived from an EMBL/GenBank/DDBJ whole genome shotgun (WGS) entry which is preliminary data.</text>
</comment>
<organism evidence="6 7">
    <name type="scientific">Haloarcula salina</name>
    <dbReference type="NCBI Taxonomy" id="1429914"/>
    <lineage>
        <taxon>Archaea</taxon>
        <taxon>Methanobacteriati</taxon>
        <taxon>Methanobacteriota</taxon>
        <taxon>Stenosarchaea group</taxon>
        <taxon>Halobacteria</taxon>
        <taxon>Halobacteriales</taxon>
        <taxon>Haloarculaceae</taxon>
        <taxon>Haloarcula</taxon>
    </lineage>
</organism>
<reference evidence="6" key="1">
    <citation type="submission" date="2021-06" db="EMBL/GenBank/DDBJ databases">
        <title>New haloarchaea isolates fom saline soil.</title>
        <authorList>
            <person name="Duran-Viseras A."/>
            <person name="Sanchez-Porro C.S."/>
            <person name="Ventosa A."/>
        </authorList>
    </citation>
    <scope>NUCLEOTIDE SEQUENCE</scope>
    <source>
        <strain evidence="6">JCM 18369</strain>
    </source>
</reference>
<dbReference type="InterPro" id="IPR006311">
    <property type="entry name" value="TAT_signal"/>
</dbReference>
<dbReference type="Gene3D" id="3.40.50.1980">
    <property type="entry name" value="Nitrogenase molybdenum iron protein domain"/>
    <property type="match status" value="1"/>
</dbReference>
<feature type="region of interest" description="Disordered" evidence="4">
    <location>
        <begin position="33"/>
        <end position="58"/>
    </location>
</feature>
<dbReference type="Proteomes" id="UP001166304">
    <property type="component" value="Unassembled WGS sequence"/>
</dbReference>
<feature type="compositionally biased region" description="Low complexity" evidence="4">
    <location>
        <begin position="33"/>
        <end position="54"/>
    </location>
</feature>
<evidence type="ECO:0000256" key="2">
    <source>
        <dbReference type="ARBA" id="ARBA00022448"/>
    </source>
</evidence>
<name>A0AA41G337_9EURY</name>
<evidence type="ECO:0000313" key="6">
    <source>
        <dbReference type="EMBL" id="MBV0902641.1"/>
    </source>
</evidence>
<accession>A0AA41G337</accession>